<feature type="compositionally biased region" description="Basic and acidic residues" evidence="1">
    <location>
        <begin position="386"/>
        <end position="400"/>
    </location>
</feature>
<dbReference type="SUPFAM" id="SSF50044">
    <property type="entry name" value="SH3-domain"/>
    <property type="match status" value="1"/>
</dbReference>
<dbReference type="CDD" id="cd00174">
    <property type="entry name" value="SH3"/>
    <property type="match status" value="1"/>
</dbReference>
<evidence type="ECO:0000313" key="2">
    <source>
        <dbReference type="EMBL" id="CDJ57870.1"/>
    </source>
</evidence>
<feature type="region of interest" description="Disordered" evidence="1">
    <location>
        <begin position="251"/>
        <end position="289"/>
    </location>
</feature>
<dbReference type="OMA" id="EFEYWAV"/>
<evidence type="ECO:0000313" key="3">
    <source>
        <dbReference type="Proteomes" id="UP000030763"/>
    </source>
</evidence>
<evidence type="ECO:0000256" key="1">
    <source>
        <dbReference type="SAM" id="MobiDB-lite"/>
    </source>
</evidence>
<dbReference type="VEuPathDB" id="ToxoDB:EMWEY_00044610"/>
<feature type="region of interest" description="Disordered" evidence="1">
    <location>
        <begin position="1"/>
        <end position="25"/>
    </location>
</feature>
<feature type="compositionally biased region" description="Polar residues" evidence="1">
    <location>
        <begin position="401"/>
        <end position="416"/>
    </location>
</feature>
<dbReference type="AlphaFoldDB" id="U6M871"/>
<dbReference type="InterPro" id="IPR036028">
    <property type="entry name" value="SH3-like_dom_sf"/>
</dbReference>
<reference evidence="2" key="1">
    <citation type="submission" date="2013-10" db="EMBL/GenBank/DDBJ databases">
        <title>Genomic analysis of the causative agents of coccidiosis in chickens.</title>
        <authorList>
            <person name="Reid A.J."/>
            <person name="Blake D."/>
            <person name="Billington K."/>
            <person name="Browne H."/>
            <person name="Dunn M."/>
            <person name="Hung S."/>
            <person name="Kawahara F."/>
            <person name="Miranda-Saavedra D."/>
            <person name="Mourier T."/>
            <person name="Nagra H."/>
            <person name="Otto T.D."/>
            <person name="Rawlings N."/>
            <person name="Sanchez A."/>
            <person name="Sanders M."/>
            <person name="Subramaniam C."/>
            <person name="Tay Y."/>
            <person name="Dear P."/>
            <person name="Doerig C."/>
            <person name="Gruber A."/>
            <person name="Parkinson J."/>
            <person name="Shirley M."/>
            <person name="Wan K.L."/>
            <person name="Berriman M."/>
            <person name="Tomley F."/>
            <person name="Pain A."/>
        </authorList>
    </citation>
    <scope>NUCLEOTIDE SEQUENCE [LARGE SCALE GENOMIC DNA]</scope>
    <source>
        <strain evidence="2">Weybridge</strain>
    </source>
</reference>
<dbReference type="OrthoDB" id="347406at2759"/>
<dbReference type="Gene3D" id="2.30.30.40">
    <property type="entry name" value="SH3 Domains"/>
    <property type="match status" value="1"/>
</dbReference>
<protein>
    <recommendedName>
        <fullName evidence="4">SH3 domain-containing protein</fullName>
    </recommendedName>
</protein>
<gene>
    <name evidence="2" type="ORF">EMWEY_00044610</name>
</gene>
<name>U6M871_EIMMA</name>
<dbReference type="Proteomes" id="UP000030763">
    <property type="component" value="Unassembled WGS sequence"/>
</dbReference>
<dbReference type="GeneID" id="25338447"/>
<organism evidence="2 3">
    <name type="scientific">Eimeria maxima</name>
    <name type="common">Coccidian parasite</name>
    <dbReference type="NCBI Taxonomy" id="5804"/>
    <lineage>
        <taxon>Eukaryota</taxon>
        <taxon>Sar</taxon>
        <taxon>Alveolata</taxon>
        <taxon>Apicomplexa</taxon>
        <taxon>Conoidasida</taxon>
        <taxon>Coccidia</taxon>
        <taxon>Eucoccidiorida</taxon>
        <taxon>Eimeriorina</taxon>
        <taxon>Eimeriidae</taxon>
        <taxon>Eimeria</taxon>
    </lineage>
</organism>
<dbReference type="RefSeq" id="XP_013334518.1">
    <property type="nucleotide sequence ID" value="XM_013479064.1"/>
</dbReference>
<feature type="region of interest" description="Disordered" evidence="1">
    <location>
        <begin position="363"/>
        <end position="432"/>
    </location>
</feature>
<dbReference type="EMBL" id="HG719404">
    <property type="protein sequence ID" value="CDJ57870.1"/>
    <property type="molecule type" value="Genomic_DNA"/>
</dbReference>
<reference evidence="2" key="2">
    <citation type="submission" date="2013-10" db="EMBL/GenBank/DDBJ databases">
        <authorList>
            <person name="Aslett M."/>
        </authorList>
    </citation>
    <scope>NUCLEOTIDE SEQUENCE [LARGE SCALE GENOMIC DNA]</scope>
    <source>
        <strain evidence="2">Weybridge</strain>
    </source>
</reference>
<keyword evidence="3" id="KW-1185">Reference proteome</keyword>
<accession>U6M871</accession>
<evidence type="ECO:0008006" key="4">
    <source>
        <dbReference type="Google" id="ProtNLM"/>
    </source>
</evidence>
<sequence>MEVSSEQLPCPLGNTGHGGEEETVRNGSYDTISSLLPEEYENSHVMQPASARPVLPAFWGNTQESPHVASGDGTTDVWRELNSESPSILRLQCLWAYFNLPALSLADSVSGLASVAAQTDGFRSVVQVSSPLLHALAVDLRGAGEAFEKAVCLRDQHMIPSLLLVRNVPAVRIERRAKLQQRNLSGSLWAKFYNRIVDLRTFSALRMLFRSEVRNSRTVQPEYLLEAAMEVFGVTYGHQEGDEILEYGQRQDEVTGSTAIPMDSEGTPERESPSSLPQGEHIDDDEDNKSPRIATLHMMGSPVEHNSCLLREQQQHLKEADYIISSAQSEVNELAHSKGHAFQCHGGSDPQQQQHMLVADTPSTGGSGNPGVKNLTQEGESCPTEKLQDSVETRDYERQCSTENAQEGTCSDSHQSGPHFEQPGDTPSVAINGVTSSRLDEQQLAETIHDGKATSATSNETSHMFLNSTTSDGDHEVGEQLVDQLEDQNFPDAADIAHANTVESCPVARSNIVTAAAYDAAIEKKLQHWISTNVEVQSYEEPTAVFERSYPSHEFEYWAVEDILVTVEQNYESDEPGTLSVNCGDEVFLFSVTNTSWAFCRTKGGELGYVPTVAVPDAFRKMFKHTKMYARKTATVDRYCKWKGTILHPGDPIVILAELGKWVLVRDYSRPFREGFIHRGRITFLTDVSA</sequence>
<proteinExistence type="predicted"/>